<evidence type="ECO:0000256" key="3">
    <source>
        <dbReference type="ARBA" id="ARBA00022729"/>
    </source>
</evidence>
<dbReference type="EMBL" id="BAABKK010000030">
    <property type="protein sequence ID" value="GAA5199395.1"/>
    <property type="molecule type" value="Genomic_DNA"/>
</dbReference>
<keyword evidence="3 4" id="KW-0732">Signal</keyword>
<comment type="caution">
    <text evidence="6">The sequence shown here is derived from an EMBL/GenBank/DDBJ whole genome shotgun (WGS) entry which is preliminary data.</text>
</comment>
<evidence type="ECO:0000313" key="7">
    <source>
        <dbReference type="Proteomes" id="UP001500200"/>
    </source>
</evidence>
<dbReference type="PANTHER" id="PTHR46847">
    <property type="entry name" value="D-ALLOSE-BINDING PERIPLASMIC PROTEIN-RELATED"/>
    <property type="match status" value="1"/>
</dbReference>
<comment type="subcellular location">
    <subcellularLocation>
        <location evidence="1">Cell envelope</location>
    </subcellularLocation>
</comment>
<reference evidence="7" key="1">
    <citation type="journal article" date="2019" name="Int. J. Syst. Evol. Microbiol.">
        <title>The Global Catalogue of Microorganisms (GCM) 10K type strain sequencing project: providing services to taxonomists for standard genome sequencing and annotation.</title>
        <authorList>
            <consortium name="The Broad Institute Genomics Platform"/>
            <consortium name="The Broad Institute Genome Sequencing Center for Infectious Disease"/>
            <person name="Wu L."/>
            <person name="Ma J."/>
        </authorList>
    </citation>
    <scope>NUCLEOTIDE SEQUENCE [LARGE SCALE GENOMIC DNA]</scope>
    <source>
        <strain evidence="7">JCM 18514</strain>
    </source>
</reference>
<dbReference type="SUPFAM" id="SSF53822">
    <property type="entry name" value="Periplasmic binding protein-like I"/>
    <property type="match status" value="1"/>
</dbReference>
<name>A0ABP9SMZ6_9MICC</name>
<sequence length="344" mass="36098">MFRKKSYLAAAALAAALSLGLSACGGTTNAGTTSGQHVFTVGMTLPTAQNSTIQAIADGLRAEIEQHGGKLITADSQLSIDKQIGDIDQFITQKVDAIMVFPLDLPTLKSVLGRADKAGIPLFAHDALMEDTGAQALAPIRAEVVTGRKQQAQEAAKFIAEKTGGTGEVGAIGIAAPVTTNIYLLDQFKEQLKAHNGLAFAGQKGNPTDDAAGARPLAEAFLTQYSALSAIYTYNDPSAIGAAAAAKAAAKSKKIIVTGFNASQDGLDAVKNGTIDATWDYKPVEVGQTLGRLIQTSVVEKKPIGHFYQMDVNIVTPENVASFVPWSERVKQIVEGKYLGLPIN</sequence>
<accession>A0ABP9SMZ6</accession>
<evidence type="ECO:0000313" key="6">
    <source>
        <dbReference type="EMBL" id="GAA5199395.1"/>
    </source>
</evidence>
<proteinExistence type="inferred from homology"/>
<evidence type="ECO:0000256" key="2">
    <source>
        <dbReference type="ARBA" id="ARBA00007639"/>
    </source>
</evidence>
<dbReference type="Pfam" id="PF13407">
    <property type="entry name" value="Peripla_BP_4"/>
    <property type="match status" value="1"/>
</dbReference>
<dbReference type="InterPro" id="IPR025997">
    <property type="entry name" value="SBP_2_dom"/>
</dbReference>
<feature type="chain" id="PRO_5046768222" evidence="4">
    <location>
        <begin position="24"/>
        <end position="344"/>
    </location>
</feature>
<dbReference type="RefSeq" id="WP_345451862.1">
    <property type="nucleotide sequence ID" value="NZ_BAABKK010000030.1"/>
</dbReference>
<organism evidence="6 7">
    <name type="scientific">Arthrobacter gyeryongensis</name>
    <dbReference type="NCBI Taxonomy" id="1650592"/>
    <lineage>
        <taxon>Bacteria</taxon>
        <taxon>Bacillati</taxon>
        <taxon>Actinomycetota</taxon>
        <taxon>Actinomycetes</taxon>
        <taxon>Micrococcales</taxon>
        <taxon>Micrococcaceae</taxon>
        <taxon>Arthrobacter</taxon>
    </lineage>
</organism>
<dbReference type="PANTHER" id="PTHR46847:SF1">
    <property type="entry name" value="D-ALLOSE-BINDING PERIPLASMIC PROTEIN-RELATED"/>
    <property type="match status" value="1"/>
</dbReference>
<dbReference type="Gene3D" id="3.40.50.2300">
    <property type="match status" value="2"/>
</dbReference>
<protein>
    <submittedName>
        <fullName evidence="6">Substrate-binding domain-containing protein</fullName>
    </submittedName>
</protein>
<comment type="similarity">
    <text evidence="2">Belongs to the bacterial solute-binding protein 2 family.</text>
</comment>
<dbReference type="PROSITE" id="PS51257">
    <property type="entry name" value="PROKAR_LIPOPROTEIN"/>
    <property type="match status" value="1"/>
</dbReference>
<dbReference type="CDD" id="cd01536">
    <property type="entry name" value="PBP1_ABC_sugar_binding-like"/>
    <property type="match status" value="1"/>
</dbReference>
<evidence type="ECO:0000256" key="1">
    <source>
        <dbReference type="ARBA" id="ARBA00004196"/>
    </source>
</evidence>
<evidence type="ECO:0000259" key="5">
    <source>
        <dbReference type="Pfam" id="PF13407"/>
    </source>
</evidence>
<feature type="domain" description="Periplasmic binding protein" evidence="5">
    <location>
        <begin position="41"/>
        <end position="294"/>
    </location>
</feature>
<keyword evidence="7" id="KW-1185">Reference proteome</keyword>
<dbReference type="InterPro" id="IPR028082">
    <property type="entry name" value="Peripla_BP_I"/>
</dbReference>
<gene>
    <name evidence="6" type="ORF">GCM10023346_39000</name>
</gene>
<feature type="signal peptide" evidence="4">
    <location>
        <begin position="1"/>
        <end position="23"/>
    </location>
</feature>
<dbReference type="Proteomes" id="UP001500200">
    <property type="component" value="Unassembled WGS sequence"/>
</dbReference>
<evidence type="ECO:0000256" key="4">
    <source>
        <dbReference type="SAM" id="SignalP"/>
    </source>
</evidence>